<accession>A0A1B0DF02</accession>
<organism evidence="1 2">
    <name type="scientific">Phlebotomus papatasi</name>
    <name type="common">Sandfly</name>
    <dbReference type="NCBI Taxonomy" id="29031"/>
    <lineage>
        <taxon>Eukaryota</taxon>
        <taxon>Metazoa</taxon>
        <taxon>Ecdysozoa</taxon>
        <taxon>Arthropoda</taxon>
        <taxon>Hexapoda</taxon>
        <taxon>Insecta</taxon>
        <taxon>Pterygota</taxon>
        <taxon>Neoptera</taxon>
        <taxon>Endopterygota</taxon>
        <taxon>Diptera</taxon>
        <taxon>Nematocera</taxon>
        <taxon>Psychodoidea</taxon>
        <taxon>Psychodidae</taxon>
        <taxon>Phlebotomus</taxon>
        <taxon>Phlebotomus</taxon>
    </lineage>
</organism>
<proteinExistence type="predicted"/>
<dbReference type="Proteomes" id="UP000092462">
    <property type="component" value="Unassembled WGS sequence"/>
</dbReference>
<dbReference type="VEuPathDB" id="VectorBase:PPAI006610"/>
<dbReference type="EMBL" id="AJVK01058467">
    <property type="status" value="NOT_ANNOTATED_CDS"/>
    <property type="molecule type" value="Genomic_DNA"/>
</dbReference>
<keyword evidence="2" id="KW-1185">Reference proteome</keyword>
<sequence>MKNSLRIFDLKQRIFIVKCFYQGFGDYDCVKRNFLSAFGAAYDSLIPTNEIVNEVIRLFEETGSVLKISDISEDFLELEDNEQQIDLIYFKAHPDNPKLAESGNGSQDEVEEIEFDENLFDIPSSVVSSHDSMADSPGYDHQSFMTLFDYHQNSSSVDNSDISDTIREAVEKSLEDLEDPTKSLEASLSPLTSLDTPIACH</sequence>
<dbReference type="EnsemblMetazoa" id="PPAI006610-RA">
    <property type="protein sequence ID" value="PPAI006610-PA"/>
    <property type="gene ID" value="PPAI006610"/>
</dbReference>
<name>A0A1B0DF02_PHLPP</name>
<reference evidence="1" key="1">
    <citation type="submission" date="2022-08" db="UniProtKB">
        <authorList>
            <consortium name="EnsemblMetazoa"/>
        </authorList>
    </citation>
    <scope>IDENTIFICATION</scope>
    <source>
        <strain evidence="1">Israel</strain>
    </source>
</reference>
<dbReference type="VEuPathDB" id="VectorBase:PPAPM1_001400"/>
<protein>
    <submittedName>
        <fullName evidence="1">Uncharacterized protein</fullName>
    </submittedName>
</protein>
<evidence type="ECO:0000313" key="1">
    <source>
        <dbReference type="EnsemblMetazoa" id="PPAI006610-PA"/>
    </source>
</evidence>
<evidence type="ECO:0000313" key="2">
    <source>
        <dbReference type="Proteomes" id="UP000092462"/>
    </source>
</evidence>
<dbReference type="AlphaFoldDB" id="A0A1B0DF02"/>